<dbReference type="InterPro" id="IPR002938">
    <property type="entry name" value="FAD-bd"/>
</dbReference>
<organism evidence="2 3">
    <name type="scientific">Nonomuraea polychroma</name>
    <dbReference type="NCBI Taxonomy" id="46176"/>
    <lineage>
        <taxon>Bacteria</taxon>
        <taxon>Bacillati</taxon>
        <taxon>Actinomycetota</taxon>
        <taxon>Actinomycetes</taxon>
        <taxon>Streptosporangiales</taxon>
        <taxon>Streptosporangiaceae</taxon>
        <taxon>Nonomuraea</taxon>
    </lineage>
</organism>
<proteinExistence type="predicted"/>
<dbReference type="InterPro" id="IPR036188">
    <property type="entry name" value="FAD/NAD-bd_sf"/>
</dbReference>
<dbReference type="GO" id="GO:0071949">
    <property type="term" value="F:FAD binding"/>
    <property type="evidence" value="ECO:0007669"/>
    <property type="project" value="InterPro"/>
</dbReference>
<accession>A0A438MI48</accession>
<dbReference type="RefSeq" id="WP_127936807.1">
    <property type="nucleotide sequence ID" value="NZ_SAUN01000001.1"/>
</dbReference>
<evidence type="ECO:0000313" key="2">
    <source>
        <dbReference type="EMBL" id="RVX45145.1"/>
    </source>
</evidence>
<dbReference type="Gene3D" id="3.50.50.60">
    <property type="entry name" value="FAD/NAD(P)-binding domain"/>
    <property type="match status" value="1"/>
</dbReference>
<dbReference type="SUPFAM" id="SSF51905">
    <property type="entry name" value="FAD/NAD(P)-binding domain"/>
    <property type="match status" value="1"/>
</dbReference>
<dbReference type="OrthoDB" id="103324at2"/>
<keyword evidence="3" id="KW-1185">Reference proteome</keyword>
<dbReference type="PANTHER" id="PTHR42685">
    <property type="entry name" value="GERANYLGERANYL DIPHOSPHATE REDUCTASE"/>
    <property type="match status" value="1"/>
</dbReference>
<dbReference type="PRINTS" id="PR00420">
    <property type="entry name" value="RNGMNOXGNASE"/>
</dbReference>
<protein>
    <submittedName>
        <fullName evidence="2">Flavin-dependent dehydrogenase</fullName>
    </submittedName>
</protein>
<gene>
    <name evidence="2" type="ORF">EDD27_7923</name>
</gene>
<reference evidence="2 3" key="1">
    <citation type="submission" date="2019-01" db="EMBL/GenBank/DDBJ databases">
        <title>Sequencing the genomes of 1000 actinobacteria strains.</title>
        <authorList>
            <person name="Klenk H.-P."/>
        </authorList>
    </citation>
    <scope>NUCLEOTIDE SEQUENCE [LARGE SCALE GENOMIC DNA]</scope>
    <source>
        <strain evidence="2 3">DSM 43925</strain>
    </source>
</reference>
<sequence length="415" mass="44652">MDYDVVIVGASIGGCTAAILYGRAGLRVALLEKHRNIGTAKRLCGHFLLGRAQAPLQRLGLWDDMVATGAGTGDLSIRTEYGWTDRSRVDAPPFLNVRRTTLDPILRGRAAASGVDLLLGRTVTGQLTEGRRVTGVRARLLDGTEETHTGRLVVGADGYRSKVASLAGVPERFTPNGRAFFYTYYRNVRHTLPTPAVVWWNDRDWVVLGPTDGGLTEVAVMPAKDTLPPDLTDHAAYIERYVASLPDAPDLTRAERAAKVVIAPDYPLIRRHPVPAPGLALIGDAALTADPTPAPGCTWALLSGQWLADATAPALLAGDDPAAALRRYRRAHRAIEREHAFMRGDAEAGPPSAVQRLLREAAVHDPEVSRRLALVGMQVAPTTSLLNPALAARALLVRHRSRRRSAGRAGHAPAV</sequence>
<dbReference type="EMBL" id="SAUN01000001">
    <property type="protein sequence ID" value="RVX45145.1"/>
    <property type="molecule type" value="Genomic_DNA"/>
</dbReference>
<dbReference type="Proteomes" id="UP000284824">
    <property type="component" value="Unassembled WGS sequence"/>
</dbReference>
<dbReference type="Pfam" id="PF01494">
    <property type="entry name" value="FAD_binding_3"/>
    <property type="match status" value="1"/>
</dbReference>
<evidence type="ECO:0000259" key="1">
    <source>
        <dbReference type="Pfam" id="PF01494"/>
    </source>
</evidence>
<dbReference type="AlphaFoldDB" id="A0A438MI48"/>
<dbReference type="InterPro" id="IPR050407">
    <property type="entry name" value="Geranylgeranyl_reductase"/>
</dbReference>
<name>A0A438MI48_9ACTN</name>
<feature type="domain" description="FAD-binding" evidence="1">
    <location>
        <begin position="2"/>
        <end position="173"/>
    </location>
</feature>
<comment type="caution">
    <text evidence="2">The sequence shown here is derived from an EMBL/GenBank/DDBJ whole genome shotgun (WGS) entry which is preliminary data.</text>
</comment>
<evidence type="ECO:0000313" key="3">
    <source>
        <dbReference type="Proteomes" id="UP000284824"/>
    </source>
</evidence>
<dbReference type="PANTHER" id="PTHR42685:SF22">
    <property type="entry name" value="CONDITIONED MEDIUM FACTOR RECEPTOR 1"/>
    <property type="match status" value="1"/>
</dbReference>